<dbReference type="EMBL" id="OC318789">
    <property type="protein sequence ID" value="CAD7403239.1"/>
    <property type="molecule type" value="Genomic_DNA"/>
</dbReference>
<name>A0A7R9GZ52_TIMCR</name>
<organism evidence="1">
    <name type="scientific">Timema cristinae</name>
    <name type="common">Walking stick</name>
    <dbReference type="NCBI Taxonomy" id="61476"/>
    <lineage>
        <taxon>Eukaryota</taxon>
        <taxon>Metazoa</taxon>
        <taxon>Ecdysozoa</taxon>
        <taxon>Arthropoda</taxon>
        <taxon>Hexapoda</taxon>
        <taxon>Insecta</taxon>
        <taxon>Pterygota</taxon>
        <taxon>Neoptera</taxon>
        <taxon>Polyneoptera</taxon>
        <taxon>Phasmatodea</taxon>
        <taxon>Timematodea</taxon>
        <taxon>Timematoidea</taxon>
        <taxon>Timematidae</taxon>
        <taxon>Timema</taxon>
    </lineage>
</organism>
<gene>
    <name evidence="1" type="ORF">TCEB3V08_LOCUS6889</name>
</gene>
<reference evidence="1" key="1">
    <citation type="submission" date="2020-11" db="EMBL/GenBank/DDBJ databases">
        <authorList>
            <person name="Tran Van P."/>
        </authorList>
    </citation>
    <scope>NUCLEOTIDE SEQUENCE</scope>
</reference>
<dbReference type="AlphaFoldDB" id="A0A7R9GZ52"/>
<evidence type="ECO:0000313" key="1">
    <source>
        <dbReference type="EMBL" id="CAD7403239.1"/>
    </source>
</evidence>
<sequence length="167" mass="18742">MAEDFYSLKYVPKQLPVGMSVGMGMVNFNKNGVGLESNSTFKLANQLMPSNADSTPSTSGKPIKAVSWADTLAQSIAYLSTEIGVPSFIPSMAEKIHEKCTHRRRSSKRVRVNLCRSRVRTSHAVFARLINRTVRENHAERVSVLTYSSPSLPHHARHRYRTRLRTA</sequence>
<accession>A0A7R9GZ52</accession>
<protein>
    <submittedName>
        <fullName evidence="1">Uncharacterized protein</fullName>
    </submittedName>
</protein>
<proteinExistence type="predicted"/>